<feature type="transmembrane region" description="Helical" evidence="6">
    <location>
        <begin position="158"/>
        <end position="177"/>
    </location>
</feature>
<dbReference type="InterPro" id="IPR002549">
    <property type="entry name" value="AI-2E-like"/>
</dbReference>
<feature type="transmembrane region" description="Helical" evidence="6">
    <location>
        <begin position="260"/>
        <end position="288"/>
    </location>
</feature>
<keyword evidence="4 6" id="KW-1133">Transmembrane helix</keyword>
<evidence type="ECO:0000256" key="5">
    <source>
        <dbReference type="ARBA" id="ARBA00023136"/>
    </source>
</evidence>
<gene>
    <name evidence="7" type="ORF">MCBB_0166</name>
</gene>
<feature type="transmembrane region" description="Helical" evidence="6">
    <location>
        <begin position="12"/>
        <end position="40"/>
    </location>
</feature>
<comment type="subcellular location">
    <subcellularLocation>
        <location evidence="1">Membrane</location>
        <topology evidence="1">Multi-pass membrane protein</topology>
    </subcellularLocation>
</comment>
<dbReference type="PANTHER" id="PTHR21716:SF4">
    <property type="entry name" value="TRANSMEMBRANE PROTEIN 245"/>
    <property type="match status" value="1"/>
</dbReference>
<feature type="transmembrane region" description="Helical" evidence="6">
    <location>
        <begin position="218"/>
        <end position="240"/>
    </location>
</feature>
<sequence length="353" mass="38440">MLNIKKLSISTIFPIIILLTLLSFGILIPILSVVALGAILAYYVRPIAKRIKPFVKYETLAIIIGMIILAAPIVALLYVTAVQILAAAIQVFGSIPHSSASATSTATATALNIKSGLATAQNSDSLNSLANLFISNITAIAEKLISYLVNQIITLLEFLPTLAMQILILFFSTFYFAKDGDKVIRYIKDIVPAEDKGFYRRIIHSTDDIMKSIVVGNVIPAIILGLLSMVLYYFLGYPYILLLGILSGLSEFIPIVGPWIVYGVLGLFSILTGDVTTGVLVIFFGWIIETTTDMYIRPKLSVNYSEVHPLVFLLGFIFGAVTLGIPGLFIGPLILGVTYSAYLAYREEVKDTG</sequence>
<evidence type="ECO:0000313" key="7">
    <source>
        <dbReference type="EMBL" id="SCG84754.1"/>
    </source>
</evidence>
<feature type="transmembrane region" description="Helical" evidence="6">
    <location>
        <begin position="60"/>
        <end position="89"/>
    </location>
</feature>
<keyword evidence="3 6" id="KW-0812">Transmembrane</keyword>
<keyword evidence="8" id="KW-1185">Reference proteome</keyword>
<keyword evidence="5 6" id="KW-0472">Membrane</keyword>
<evidence type="ECO:0000313" key="8">
    <source>
        <dbReference type="Proteomes" id="UP000094707"/>
    </source>
</evidence>
<protein>
    <submittedName>
        <fullName evidence="7">UPF0118 membrane protein</fullName>
    </submittedName>
</protein>
<dbReference type="GeneID" id="30411031"/>
<accession>A0A1D3KZD0</accession>
<organism evidence="7 8">
    <name type="scientific">Methanobacterium congolense</name>
    <dbReference type="NCBI Taxonomy" id="118062"/>
    <lineage>
        <taxon>Archaea</taxon>
        <taxon>Methanobacteriati</taxon>
        <taxon>Methanobacteriota</taxon>
        <taxon>Methanomada group</taxon>
        <taxon>Methanobacteria</taxon>
        <taxon>Methanobacteriales</taxon>
        <taxon>Methanobacteriaceae</taxon>
        <taxon>Methanobacterium</taxon>
    </lineage>
</organism>
<evidence type="ECO:0000256" key="3">
    <source>
        <dbReference type="ARBA" id="ARBA00022692"/>
    </source>
</evidence>
<evidence type="ECO:0000256" key="1">
    <source>
        <dbReference type="ARBA" id="ARBA00004141"/>
    </source>
</evidence>
<dbReference type="STRING" id="118062.MCBB_0166"/>
<dbReference type="OrthoDB" id="137390at2157"/>
<dbReference type="EMBL" id="LT607756">
    <property type="protein sequence ID" value="SCG84754.1"/>
    <property type="molecule type" value="Genomic_DNA"/>
</dbReference>
<reference evidence="7 8" key="1">
    <citation type="submission" date="2016-08" db="EMBL/GenBank/DDBJ databases">
        <authorList>
            <person name="Seilhamer J.J."/>
        </authorList>
    </citation>
    <scope>NUCLEOTIDE SEQUENCE [LARGE SCALE GENOMIC DNA]</scope>
    <source>
        <strain evidence="7">Buetzberg</strain>
    </source>
</reference>
<evidence type="ECO:0000256" key="2">
    <source>
        <dbReference type="ARBA" id="ARBA00009773"/>
    </source>
</evidence>
<dbReference type="PATRIC" id="fig|129848.4.peg.173"/>
<proteinExistence type="inferred from homology"/>
<dbReference type="GO" id="GO:0016020">
    <property type="term" value="C:membrane"/>
    <property type="evidence" value="ECO:0007669"/>
    <property type="project" value="UniProtKB-SubCell"/>
</dbReference>
<evidence type="ECO:0000256" key="4">
    <source>
        <dbReference type="ARBA" id="ARBA00022989"/>
    </source>
</evidence>
<dbReference type="RefSeq" id="WP_071905830.1">
    <property type="nucleotide sequence ID" value="NZ_LT607756.1"/>
</dbReference>
<dbReference type="AlphaFoldDB" id="A0A1D3KZD0"/>
<dbReference type="Proteomes" id="UP000094707">
    <property type="component" value="Chromosome I"/>
</dbReference>
<name>A0A1D3KZD0_9EURY</name>
<dbReference type="KEGG" id="mcub:MCBB_0166"/>
<evidence type="ECO:0000256" key="6">
    <source>
        <dbReference type="SAM" id="Phobius"/>
    </source>
</evidence>
<dbReference type="PANTHER" id="PTHR21716">
    <property type="entry name" value="TRANSMEMBRANE PROTEIN"/>
    <property type="match status" value="1"/>
</dbReference>
<comment type="similarity">
    <text evidence="2">Belongs to the autoinducer-2 exporter (AI-2E) (TC 2.A.86) family.</text>
</comment>
<dbReference type="Pfam" id="PF01594">
    <property type="entry name" value="AI-2E_transport"/>
    <property type="match status" value="1"/>
</dbReference>
<feature type="transmembrane region" description="Helical" evidence="6">
    <location>
        <begin position="309"/>
        <end position="335"/>
    </location>
</feature>